<dbReference type="EMBL" id="DXDD01000086">
    <property type="protein sequence ID" value="HIY60348.1"/>
    <property type="molecule type" value="Genomic_DNA"/>
</dbReference>
<keyword evidence="1" id="KW-0472">Membrane</keyword>
<feature type="transmembrane region" description="Helical" evidence="1">
    <location>
        <begin position="184"/>
        <end position="204"/>
    </location>
</feature>
<reference evidence="2" key="2">
    <citation type="submission" date="2021-04" db="EMBL/GenBank/DDBJ databases">
        <authorList>
            <person name="Gilroy R."/>
        </authorList>
    </citation>
    <scope>NUCLEOTIDE SEQUENCE</scope>
    <source>
        <strain evidence="2">ChiSxjej3B15-24422</strain>
    </source>
</reference>
<organism evidence="2 3">
    <name type="scientific">Candidatus Eisenbergiella pullistercoris</name>
    <dbReference type="NCBI Taxonomy" id="2838555"/>
    <lineage>
        <taxon>Bacteria</taxon>
        <taxon>Bacillati</taxon>
        <taxon>Bacillota</taxon>
        <taxon>Clostridia</taxon>
        <taxon>Lachnospirales</taxon>
        <taxon>Lachnospiraceae</taxon>
        <taxon>Eisenbergiella</taxon>
    </lineage>
</organism>
<feature type="transmembrane region" description="Helical" evidence="1">
    <location>
        <begin position="210"/>
        <end position="230"/>
    </location>
</feature>
<evidence type="ECO:0000256" key="1">
    <source>
        <dbReference type="SAM" id="Phobius"/>
    </source>
</evidence>
<proteinExistence type="predicted"/>
<gene>
    <name evidence="2" type="ORF">H9831_06695</name>
</gene>
<keyword evidence="1" id="KW-0812">Transmembrane</keyword>
<dbReference type="PANTHER" id="PTHR35007:SF1">
    <property type="entry name" value="PILUS ASSEMBLY PROTEIN"/>
    <property type="match status" value="1"/>
</dbReference>
<dbReference type="Proteomes" id="UP000824007">
    <property type="component" value="Unassembled WGS sequence"/>
</dbReference>
<accession>A0A9D1YQ33</accession>
<comment type="caution">
    <text evidence="2">The sequence shown here is derived from an EMBL/GenBank/DDBJ whole genome shotgun (WGS) entry which is preliminary data.</text>
</comment>
<dbReference type="PANTHER" id="PTHR35007">
    <property type="entry name" value="INTEGRAL MEMBRANE PROTEIN-RELATED"/>
    <property type="match status" value="1"/>
</dbReference>
<dbReference type="AlphaFoldDB" id="A0A9D1YQ33"/>
<evidence type="ECO:0000313" key="3">
    <source>
        <dbReference type="Proteomes" id="UP000824007"/>
    </source>
</evidence>
<name>A0A9D1YQ33_9FIRM</name>
<sequence>MFSGKEFALYAAQGLGLTVLIAWFFYRSLWAVLPLLPLAVLFLRRMQERLGKDRREKLALQFRDLILAAAAGLQAGYSVENAFLTAGEDVERLHGTDSLIAGEMRFMRRGIRNNIPLEQLLLDLGRRSGVGDVEDFAEVFSIAKRSGGAVCDMIRRSAAVTGDKIEISGEIRTLLASRKYEQKIMNLIPFLIVAYLQVTSKGFFDVLYGNPAGILIMTACLGVYLAAFLLSGKIVDIEV</sequence>
<feature type="transmembrane region" description="Helical" evidence="1">
    <location>
        <begin position="31"/>
        <end position="47"/>
    </location>
</feature>
<evidence type="ECO:0000313" key="2">
    <source>
        <dbReference type="EMBL" id="HIY60348.1"/>
    </source>
</evidence>
<reference evidence="2" key="1">
    <citation type="journal article" date="2021" name="PeerJ">
        <title>Extensive microbial diversity within the chicken gut microbiome revealed by metagenomics and culture.</title>
        <authorList>
            <person name="Gilroy R."/>
            <person name="Ravi A."/>
            <person name="Getino M."/>
            <person name="Pursley I."/>
            <person name="Horton D.L."/>
            <person name="Alikhan N.F."/>
            <person name="Baker D."/>
            <person name="Gharbi K."/>
            <person name="Hall N."/>
            <person name="Watson M."/>
            <person name="Adriaenssens E.M."/>
            <person name="Foster-Nyarko E."/>
            <person name="Jarju S."/>
            <person name="Secka A."/>
            <person name="Antonio M."/>
            <person name="Oren A."/>
            <person name="Chaudhuri R.R."/>
            <person name="La Ragione R."/>
            <person name="Hildebrand F."/>
            <person name="Pallen M.J."/>
        </authorList>
    </citation>
    <scope>NUCLEOTIDE SEQUENCE</scope>
    <source>
        <strain evidence="2">ChiSxjej3B15-24422</strain>
    </source>
</reference>
<keyword evidence="1" id="KW-1133">Transmembrane helix</keyword>
<protein>
    <submittedName>
        <fullName evidence="2">Type II secretion system F family protein</fullName>
    </submittedName>
</protein>